<evidence type="ECO:0000313" key="3">
    <source>
        <dbReference type="Proteomes" id="UP001054857"/>
    </source>
</evidence>
<name>A0AAD3DXB6_9CHLO</name>
<dbReference type="EMBL" id="BMAR01000023">
    <property type="protein sequence ID" value="GFR48462.1"/>
    <property type="molecule type" value="Genomic_DNA"/>
</dbReference>
<feature type="compositionally biased region" description="Basic and acidic residues" evidence="1">
    <location>
        <begin position="13"/>
        <end position="23"/>
    </location>
</feature>
<accession>A0AAD3DXB6</accession>
<gene>
    <name evidence="2" type="ORF">Agub_g10365</name>
</gene>
<dbReference type="Proteomes" id="UP001054857">
    <property type="component" value="Unassembled WGS sequence"/>
</dbReference>
<organism evidence="2 3">
    <name type="scientific">Astrephomene gubernaculifera</name>
    <dbReference type="NCBI Taxonomy" id="47775"/>
    <lineage>
        <taxon>Eukaryota</taxon>
        <taxon>Viridiplantae</taxon>
        <taxon>Chlorophyta</taxon>
        <taxon>core chlorophytes</taxon>
        <taxon>Chlorophyceae</taxon>
        <taxon>CS clade</taxon>
        <taxon>Chlamydomonadales</taxon>
        <taxon>Astrephomenaceae</taxon>
        <taxon>Astrephomene</taxon>
    </lineage>
</organism>
<comment type="caution">
    <text evidence="2">The sequence shown here is derived from an EMBL/GenBank/DDBJ whole genome shotgun (WGS) entry which is preliminary data.</text>
</comment>
<sequence>MVTVGSLDAWLEVNRHGDQDRSGSSRRPAAAAQSAPTTPGKALSLISVSTLALSADLPATSSTTSLLTAQLSDAGFTAGASEVLVMDPTCANVALTDPTRGDCGSSGSYGDFCLLRAASQPELQHGDSWSYPAAGCMLLSSPLMATSLSAIEEDEGQQQKQQKPAEQQQQHHHQPVSTRSACLPAPRLPSTAAAACSDTGYFDWVHRAPEPRRMAPAAAAGDAAGPHPPLHCGAALRWSEGDAAAPLGPTAGPHATLPAAGGDLVVPLPAAAAATGCRTSSKHDVYDRTVRGGHPRRAACCYRGSGQDAFLTPLRRASSSGPEVEGASGGAPAPPYLRCGAPPASELPPPTREPLLLSDMLRLALNRR</sequence>
<feature type="region of interest" description="Disordered" evidence="1">
    <location>
        <begin position="316"/>
        <end position="353"/>
    </location>
</feature>
<reference evidence="2 3" key="1">
    <citation type="journal article" date="2021" name="Sci. Rep.">
        <title>Genome sequencing of the multicellular alga Astrephomene provides insights into convergent evolution of germ-soma differentiation.</title>
        <authorList>
            <person name="Yamashita S."/>
            <person name="Yamamoto K."/>
            <person name="Matsuzaki R."/>
            <person name="Suzuki S."/>
            <person name="Yamaguchi H."/>
            <person name="Hirooka S."/>
            <person name="Minakuchi Y."/>
            <person name="Miyagishima S."/>
            <person name="Kawachi M."/>
            <person name="Toyoda A."/>
            <person name="Nozaki H."/>
        </authorList>
    </citation>
    <scope>NUCLEOTIDE SEQUENCE [LARGE SCALE GENOMIC DNA]</scope>
    <source>
        <strain evidence="2 3">NIES-4017</strain>
    </source>
</reference>
<dbReference type="AlphaFoldDB" id="A0AAD3DXB6"/>
<proteinExistence type="predicted"/>
<protein>
    <submittedName>
        <fullName evidence="2">Uncharacterized protein</fullName>
    </submittedName>
</protein>
<feature type="compositionally biased region" description="Low complexity" evidence="1">
    <location>
        <begin position="158"/>
        <end position="168"/>
    </location>
</feature>
<evidence type="ECO:0000256" key="1">
    <source>
        <dbReference type="SAM" id="MobiDB-lite"/>
    </source>
</evidence>
<keyword evidence="3" id="KW-1185">Reference proteome</keyword>
<feature type="region of interest" description="Disordered" evidence="1">
    <location>
        <begin position="13"/>
        <end position="37"/>
    </location>
</feature>
<evidence type="ECO:0000313" key="2">
    <source>
        <dbReference type="EMBL" id="GFR48462.1"/>
    </source>
</evidence>
<feature type="compositionally biased region" description="Low complexity" evidence="1">
    <location>
        <begin position="25"/>
        <end position="37"/>
    </location>
</feature>
<feature type="region of interest" description="Disordered" evidence="1">
    <location>
        <begin position="153"/>
        <end position="184"/>
    </location>
</feature>